<gene>
    <name evidence="1" type="ORF">pdc_031</name>
</gene>
<evidence type="ECO:0000313" key="2">
    <source>
        <dbReference type="Proteomes" id="UP000828384"/>
    </source>
</evidence>
<dbReference type="Proteomes" id="UP000828384">
    <property type="component" value="Segment"/>
</dbReference>
<protein>
    <submittedName>
        <fullName evidence="1">Uncharacterized protein</fullName>
    </submittedName>
</protein>
<name>A0AAE8YHI0_9CAUD</name>
<reference evidence="1" key="1">
    <citation type="journal article" date="2022" name="Curr. Microbiol.">
        <title>Isolation, Characterization, and Comparative Genomic Analysis of vB_Pd_C23, a Novel Bacteriophage of Pantoea dispersa.</title>
        <authorList>
            <person name="Grami E."/>
            <person name="Laadouze I."/>
            <person name="Ben Tiba S."/>
            <person name="Hafiane A."/>
            <person name="Sealey K.S."/>
            <person name="Saidi N."/>
        </authorList>
    </citation>
    <scope>NUCLEOTIDE SEQUENCE</scope>
</reference>
<dbReference type="EMBL" id="OL396571">
    <property type="protein sequence ID" value="UGC97744.1"/>
    <property type="molecule type" value="Genomic_DNA"/>
</dbReference>
<sequence>MSWLKKIVDFLLTKKSEEKNVSDISAINAVEAPVAATADSSTDSAAVVAPVATEGAETPAIATSVSDVDAILDKVKTLLVAAGHDVEEIWEHIEAIAKKTL</sequence>
<organism evidence="1 2">
    <name type="scientific">Pantoea phage PdC23</name>
    <dbReference type="NCBI Taxonomy" id="2894356"/>
    <lineage>
        <taxon>Viruses</taxon>
        <taxon>Duplodnaviria</taxon>
        <taxon>Heunggongvirae</taxon>
        <taxon>Uroviricota</taxon>
        <taxon>Caudoviricetes</taxon>
        <taxon>Felixviridae</taxon>
        <taxon>Certevirus</taxon>
        <taxon>Certevirus C23</taxon>
    </lineage>
</organism>
<evidence type="ECO:0000313" key="1">
    <source>
        <dbReference type="EMBL" id="UGC97744.1"/>
    </source>
</evidence>
<accession>A0AAE8YHI0</accession>
<keyword evidence="2" id="KW-1185">Reference proteome</keyword>
<proteinExistence type="predicted"/>